<dbReference type="AlphaFoldDB" id="A0A101I505"/>
<organism evidence="1 2">
    <name type="scientific">candidate division TA06 bacterium 34_109</name>
    <dbReference type="NCBI Taxonomy" id="1635277"/>
    <lineage>
        <taxon>Bacteria</taxon>
        <taxon>Bacteria division TA06</taxon>
    </lineage>
</organism>
<protein>
    <submittedName>
        <fullName evidence="1">Uncharacterized protein</fullName>
    </submittedName>
</protein>
<accession>A0A101I505</accession>
<proteinExistence type="predicted"/>
<sequence length="51" mass="6298">MKKLHKNLDITFFKKVLTFFEICFIIRTQNQFGRYVQYEEEKAHGTIRKRC</sequence>
<name>A0A101I505_UNCT6</name>
<gene>
    <name evidence="1" type="ORF">XE03_0071</name>
</gene>
<reference evidence="2" key="1">
    <citation type="journal article" date="2015" name="MBio">
        <title>Genome-Resolved Metagenomic Analysis Reveals Roles for Candidate Phyla and Other Microbial Community Members in Biogeochemical Transformations in Oil Reservoirs.</title>
        <authorList>
            <person name="Hu P."/>
            <person name="Tom L."/>
            <person name="Singh A."/>
            <person name="Thomas B.C."/>
            <person name="Baker B.J."/>
            <person name="Piceno Y.M."/>
            <person name="Andersen G.L."/>
            <person name="Banfield J.F."/>
        </authorList>
    </citation>
    <scope>NUCLEOTIDE SEQUENCE [LARGE SCALE GENOMIC DNA]</scope>
</reference>
<dbReference type="EMBL" id="LGGX01000001">
    <property type="protein sequence ID" value="KUK88065.1"/>
    <property type="molecule type" value="Genomic_DNA"/>
</dbReference>
<evidence type="ECO:0000313" key="2">
    <source>
        <dbReference type="Proteomes" id="UP000053467"/>
    </source>
</evidence>
<dbReference type="Proteomes" id="UP000053467">
    <property type="component" value="Unassembled WGS sequence"/>
</dbReference>
<comment type="caution">
    <text evidence="1">The sequence shown here is derived from an EMBL/GenBank/DDBJ whole genome shotgun (WGS) entry which is preliminary data.</text>
</comment>
<evidence type="ECO:0000313" key="1">
    <source>
        <dbReference type="EMBL" id="KUK88065.1"/>
    </source>
</evidence>